<organism evidence="27 28">
    <name type="scientific">Petromyzon marinus</name>
    <name type="common">Sea lamprey</name>
    <dbReference type="NCBI Taxonomy" id="7757"/>
    <lineage>
        <taxon>Eukaryota</taxon>
        <taxon>Metazoa</taxon>
        <taxon>Chordata</taxon>
        <taxon>Craniata</taxon>
        <taxon>Vertebrata</taxon>
        <taxon>Cyclostomata</taxon>
        <taxon>Hyperoartia</taxon>
        <taxon>Petromyzontiformes</taxon>
        <taxon>Petromyzontidae</taxon>
        <taxon>Petromyzon</taxon>
    </lineage>
</organism>
<dbReference type="RefSeq" id="XP_032802005.1">
    <property type="nucleotide sequence ID" value="XM_032946114.1"/>
</dbReference>
<dbReference type="SMART" id="SM01242">
    <property type="entry name" value="Integrin_B_tail"/>
    <property type="match status" value="1"/>
</dbReference>
<dbReference type="Gene3D" id="1.20.5.100">
    <property type="entry name" value="Cytochrome c1, transmembrane anchor, C-terminal"/>
    <property type="match status" value="1"/>
</dbReference>
<keyword evidence="6 19" id="KW-0812">Transmembrane</keyword>
<evidence type="ECO:0000313" key="27">
    <source>
        <dbReference type="Proteomes" id="UP001318040"/>
    </source>
</evidence>
<feature type="disulfide bond" evidence="18">
    <location>
        <begin position="438"/>
        <end position="700"/>
    </location>
</feature>
<keyword evidence="15 21" id="KW-0472">Membrane</keyword>
<dbReference type="Gene3D" id="2.10.25.10">
    <property type="entry name" value="Laminin"/>
    <property type="match status" value="4"/>
</dbReference>
<evidence type="ECO:0000259" key="26">
    <source>
        <dbReference type="SMART" id="SM01242"/>
    </source>
</evidence>
<dbReference type="GO" id="GO:0007160">
    <property type="term" value="P:cell-matrix adhesion"/>
    <property type="evidence" value="ECO:0007669"/>
    <property type="project" value="TreeGrafter"/>
</dbReference>
<keyword evidence="4" id="KW-0245">EGF-like domain</keyword>
<dbReference type="PIRSF" id="PIRSF002512">
    <property type="entry name" value="Integrin_B"/>
    <property type="match status" value="1"/>
</dbReference>
<reference evidence="28" key="1">
    <citation type="submission" date="2025-08" db="UniProtKB">
        <authorList>
            <consortium name="RefSeq"/>
        </authorList>
    </citation>
    <scope>IDENTIFICATION</scope>
    <source>
        <tissue evidence="28">Sperm</tissue>
    </source>
</reference>
<feature type="disulfide bond" evidence="18">
    <location>
        <begin position="554"/>
        <end position="567"/>
    </location>
</feature>
<evidence type="ECO:0000256" key="7">
    <source>
        <dbReference type="ARBA" id="ARBA00022723"/>
    </source>
</evidence>
<dbReference type="SUPFAM" id="SSF69687">
    <property type="entry name" value="Integrin beta tail domain"/>
    <property type="match status" value="1"/>
</dbReference>
<feature type="domain" description="Integrin beta subunit tail" evidence="26">
    <location>
        <begin position="654"/>
        <end position="737"/>
    </location>
</feature>
<feature type="disulfide bond" evidence="18">
    <location>
        <begin position="627"/>
        <end position="632"/>
    </location>
</feature>
<dbReference type="SUPFAM" id="SSF103575">
    <property type="entry name" value="Plexin repeat"/>
    <property type="match status" value="1"/>
</dbReference>
<dbReference type="InterPro" id="IPR012896">
    <property type="entry name" value="Integrin_bsu_tail"/>
</dbReference>
<feature type="disulfide bond" evidence="18">
    <location>
        <begin position="595"/>
        <end position="604"/>
    </location>
</feature>
<evidence type="ECO:0000256" key="3">
    <source>
        <dbReference type="ARBA" id="ARBA00022475"/>
    </source>
</evidence>
<feature type="disulfide bond" evidence="18">
    <location>
        <begin position="590"/>
        <end position="621"/>
    </location>
</feature>
<feature type="transmembrane region" description="Helical" evidence="21">
    <location>
        <begin position="738"/>
        <end position="760"/>
    </location>
</feature>
<feature type="disulfide bond" evidence="18">
    <location>
        <begin position="660"/>
        <end position="732"/>
    </location>
</feature>
<feature type="compositionally biased region" description="Polar residues" evidence="20">
    <location>
        <begin position="92"/>
        <end position="108"/>
    </location>
</feature>
<feature type="disulfide bond" evidence="18">
    <location>
        <begin position="569"/>
        <end position="574"/>
    </location>
</feature>
<evidence type="ECO:0000256" key="16">
    <source>
        <dbReference type="ARBA" id="ARBA00023157"/>
    </source>
</evidence>
<keyword evidence="27" id="KW-1185">Reference proteome</keyword>
<dbReference type="GO" id="GO:0005178">
    <property type="term" value="F:integrin binding"/>
    <property type="evidence" value="ECO:0007669"/>
    <property type="project" value="TreeGrafter"/>
</dbReference>
<evidence type="ECO:0000256" key="18">
    <source>
        <dbReference type="PIRSR" id="PIRSR002512-1"/>
    </source>
</evidence>
<evidence type="ECO:0000259" key="23">
    <source>
        <dbReference type="SMART" id="SM00187"/>
    </source>
</evidence>
<keyword evidence="12 19" id="KW-0130">Cell adhesion</keyword>
<dbReference type="AlphaFoldDB" id="A0AAJ7SNN6"/>
<feature type="disulfide bond" evidence="18">
    <location>
        <begin position="54"/>
        <end position="66"/>
    </location>
</feature>
<dbReference type="FunFam" id="2.10.25.10:FF:000036">
    <property type="entry name" value="Integrin beta"/>
    <property type="match status" value="1"/>
</dbReference>
<keyword evidence="14 19" id="KW-0401">Integrin</keyword>
<evidence type="ECO:0000259" key="24">
    <source>
        <dbReference type="SMART" id="SM00423"/>
    </source>
</evidence>
<feature type="domain" description="Integrin beta subunit cytoplasmic" evidence="25">
    <location>
        <begin position="761"/>
        <end position="807"/>
    </location>
</feature>
<comment type="similarity">
    <text evidence="2 19">Belongs to the integrin beta chain family.</text>
</comment>
<keyword evidence="11" id="KW-0460">Magnesium</keyword>
<dbReference type="Pfam" id="PF00362">
    <property type="entry name" value="Integrin_beta"/>
    <property type="match status" value="1"/>
</dbReference>
<evidence type="ECO:0000256" key="1">
    <source>
        <dbReference type="ARBA" id="ARBA00004251"/>
    </source>
</evidence>
<dbReference type="GO" id="GO:0009986">
    <property type="term" value="C:cell surface"/>
    <property type="evidence" value="ECO:0007669"/>
    <property type="project" value="TreeGrafter"/>
</dbReference>
<dbReference type="PROSITE" id="PS00243">
    <property type="entry name" value="I_EGF_1"/>
    <property type="match status" value="1"/>
</dbReference>
<evidence type="ECO:0000313" key="28">
    <source>
        <dbReference type="RefSeq" id="XP_032802005.1"/>
    </source>
</evidence>
<feature type="disulfide bond" evidence="18">
    <location>
        <begin position="264"/>
        <end position="305"/>
    </location>
</feature>
<dbReference type="InterPro" id="IPR014836">
    <property type="entry name" value="Integrin_bsu_cyt_dom"/>
</dbReference>
<evidence type="ECO:0000256" key="4">
    <source>
        <dbReference type="ARBA" id="ARBA00022536"/>
    </source>
</evidence>
<feature type="region of interest" description="Disordered" evidence="20">
    <location>
        <begin position="83"/>
        <end position="108"/>
    </location>
</feature>
<dbReference type="KEGG" id="pmrn:116938671"/>
<evidence type="ECO:0000256" key="11">
    <source>
        <dbReference type="ARBA" id="ARBA00022842"/>
    </source>
</evidence>
<evidence type="ECO:0000256" key="14">
    <source>
        <dbReference type="ARBA" id="ARBA00023037"/>
    </source>
</evidence>
<gene>
    <name evidence="28" type="primary">LOC116938671</name>
</gene>
<dbReference type="GO" id="GO:0046872">
    <property type="term" value="F:metal ion binding"/>
    <property type="evidence" value="ECO:0007669"/>
    <property type="project" value="UniProtKB-KW"/>
</dbReference>
<feature type="domain" description="Integrin beta subunit VWA" evidence="23">
    <location>
        <begin position="41"/>
        <end position="468"/>
    </location>
</feature>
<feature type="domain" description="PSI" evidence="24">
    <location>
        <begin position="32"/>
        <end position="78"/>
    </location>
</feature>
<evidence type="ECO:0000256" key="6">
    <source>
        <dbReference type="ARBA" id="ARBA00022692"/>
    </source>
</evidence>
<dbReference type="GO" id="GO:0007229">
    <property type="term" value="P:integrin-mediated signaling pathway"/>
    <property type="evidence" value="ECO:0007669"/>
    <property type="project" value="UniProtKB-KW"/>
</dbReference>
<feature type="disulfide bond" evidence="18">
    <location>
        <begin position="466"/>
        <end position="470"/>
    </location>
</feature>
<dbReference type="FunFam" id="3.30.1680.10:FF:000002">
    <property type="entry name" value="Integrin beta"/>
    <property type="match status" value="1"/>
</dbReference>
<evidence type="ECO:0000256" key="9">
    <source>
        <dbReference type="ARBA" id="ARBA00022737"/>
    </source>
</evidence>
<dbReference type="InterPro" id="IPR032695">
    <property type="entry name" value="Integrin_dom_sf"/>
</dbReference>
<dbReference type="PANTHER" id="PTHR10082:SF60">
    <property type="entry name" value="INTEGRIN BETA-PS"/>
    <property type="match status" value="1"/>
</dbReference>
<evidence type="ECO:0000256" key="17">
    <source>
        <dbReference type="ARBA" id="ARBA00023180"/>
    </source>
</evidence>
<dbReference type="SMART" id="SM00423">
    <property type="entry name" value="PSI"/>
    <property type="match status" value="1"/>
</dbReference>
<dbReference type="Gene3D" id="3.40.50.410">
    <property type="entry name" value="von Willebrand factor, type A domain"/>
    <property type="match status" value="1"/>
</dbReference>
<keyword evidence="13 21" id="KW-1133">Transmembrane helix</keyword>
<keyword evidence="5" id="KW-0597">Phosphoprotein</keyword>
<feature type="disulfide bond" evidence="18">
    <location>
        <begin position="505"/>
        <end position="531"/>
    </location>
</feature>
<dbReference type="InterPro" id="IPR036349">
    <property type="entry name" value="Integrin_bsu_tail_dom_sf"/>
</dbReference>
<dbReference type="Pfam" id="PF18372">
    <property type="entry name" value="I-EGF_1"/>
    <property type="match status" value="1"/>
</dbReference>
<dbReference type="SUPFAM" id="SSF69179">
    <property type="entry name" value="Integrin domains"/>
    <property type="match status" value="2"/>
</dbReference>
<dbReference type="InterPro" id="IPR057073">
    <property type="entry name" value="EGF_integrin_2"/>
</dbReference>
<dbReference type="InterPro" id="IPR015812">
    <property type="entry name" value="Integrin_bsu"/>
</dbReference>
<dbReference type="Gene3D" id="3.30.1680.10">
    <property type="entry name" value="ligand-binding face of the semaphorins, domain 2"/>
    <property type="match status" value="1"/>
</dbReference>
<feature type="disulfide bond" evidence="18">
    <location>
        <begin position="494"/>
        <end position="503"/>
    </location>
</feature>
<dbReference type="PROSITE" id="PS52047">
    <property type="entry name" value="I_EGF_2"/>
    <property type="match status" value="2"/>
</dbReference>
<dbReference type="SMART" id="SM00187">
    <property type="entry name" value="INB"/>
    <property type="match status" value="1"/>
</dbReference>
<dbReference type="Pfam" id="PF23105">
    <property type="entry name" value="EGF_integrin"/>
    <property type="match status" value="1"/>
</dbReference>
<evidence type="ECO:0000256" key="12">
    <source>
        <dbReference type="ARBA" id="ARBA00022889"/>
    </source>
</evidence>
<dbReference type="SUPFAM" id="SSF53300">
    <property type="entry name" value="vWA-like"/>
    <property type="match status" value="1"/>
</dbReference>
<feature type="disulfide bond" evidence="18">
    <location>
        <begin position="634"/>
        <end position="644"/>
    </location>
</feature>
<proteinExistence type="inferred from homology"/>
<dbReference type="PANTHER" id="PTHR10082">
    <property type="entry name" value="INTEGRIN BETA SUBUNIT"/>
    <property type="match status" value="1"/>
</dbReference>
<feature type="disulfide bond" evidence="18">
    <location>
        <begin position="44"/>
        <end position="77"/>
    </location>
</feature>
<keyword evidence="7" id="KW-0479">Metal-binding</keyword>
<dbReference type="PRINTS" id="PR01186">
    <property type="entry name" value="INTEGRINB"/>
</dbReference>
<evidence type="ECO:0000256" key="19">
    <source>
        <dbReference type="RuleBase" id="RU000633"/>
    </source>
</evidence>
<protein>
    <recommendedName>
        <fullName evidence="19">Integrin beta</fullName>
    </recommendedName>
</protein>
<dbReference type="InterPro" id="IPR036465">
    <property type="entry name" value="vWFA_dom_sf"/>
</dbReference>
<feature type="disulfide bond" evidence="18">
    <location>
        <begin position="681"/>
        <end position="708"/>
    </location>
</feature>
<dbReference type="Proteomes" id="UP001318040">
    <property type="component" value="Chromosome 4"/>
</dbReference>
<dbReference type="SUPFAM" id="SSF57196">
    <property type="entry name" value="EGF/Laminin"/>
    <property type="match status" value="2"/>
</dbReference>
<evidence type="ECO:0000259" key="25">
    <source>
        <dbReference type="SMART" id="SM01241"/>
    </source>
</evidence>
<dbReference type="Pfam" id="PF08725">
    <property type="entry name" value="Integrin_b_cyt"/>
    <property type="match status" value="1"/>
</dbReference>
<feature type="disulfide bond" evidence="18">
    <location>
        <begin position="654"/>
        <end position="663"/>
    </location>
</feature>
<dbReference type="InterPro" id="IPR040622">
    <property type="entry name" value="EGF_integrin_1"/>
</dbReference>
<dbReference type="InterPro" id="IPR057243">
    <property type="entry name" value="Integrin_I-EGF_CS"/>
</dbReference>
<feature type="disulfide bond" evidence="18">
    <location>
        <begin position="33"/>
        <end position="468"/>
    </location>
</feature>
<feature type="disulfide bond" evidence="18">
    <location>
        <begin position="588"/>
        <end position="593"/>
    </location>
</feature>
<feature type="disulfide bond" evidence="18">
    <location>
        <begin position="547"/>
        <end position="552"/>
    </location>
</feature>
<feature type="chain" id="PRO_5042484789" description="Integrin beta" evidence="22">
    <location>
        <begin position="29"/>
        <end position="810"/>
    </location>
</feature>
<feature type="disulfide bond" evidence="18">
    <location>
        <begin position="549"/>
        <end position="582"/>
    </location>
</feature>
<dbReference type="InterPro" id="IPR016201">
    <property type="entry name" value="PSI"/>
</dbReference>
<feature type="disulfide bond" evidence="18">
    <location>
        <begin position="206"/>
        <end position="216"/>
    </location>
</feature>
<name>A0AAJ7SNN6_PETMA</name>
<keyword evidence="3" id="KW-1003">Cell membrane</keyword>
<dbReference type="FunFam" id="1.20.5.100:FF:000002">
    <property type="entry name" value="Integrin beta"/>
    <property type="match status" value="1"/>
</dbReference>
<feature type="disulfide bond" evidence="18">
    <location>
        <begin position="489"/>
        <end position="541"/>
    </location>
</feature>
<feature type="disulfide bond" evidence="18">
    <location>
        <begin position="41"/>
        <end position="51"/>
    </location>
</feature>
<dbReference type="GO" id="GO:0098609">
    <property type="term" value="P:cell-cell adhesion"/>
    <property type="evidence" value="ECO:0007669"/>
    <property type="project" value="TreeGrafter"/>
</dbReference>
<dbReference type="InterPro" id="IPR002369">
    <property type="entry name" value="Integrin_bsu_VWA"/>
</dbReference>
<dbReference type="InterPro" id="IPR033760">
    <property type="entry name" value="Integrin_beta_N"/>
</dbReference>
<dbReference type="GO" id="GO:0016477">
    <property type="term" value="P:cell migration"/>
    <property type="evidence" value="ECO:0007669"/>
    <property type="project" value="TreeGrafter"/>
</dbReference>
<evidence type="ECO:0000256" key="5">
    <source>
        <dbReference type="ARBA" id="ARBA00022553"/>
    </source>
</evidence>
<dbReference type="GO" id="GO:0005925">
    <property type="term" value="C:focal adhesion"/>
    <property type="evidence" value="ECO:0007669"/>
    <property type="project" value="TreeGrafter"/>
</dbReference>
<keyword evidence="9" id="KW-0677">Repeat</keyword>
<comment type="subcellular location">
    <subcellularLocation>
        <location evidence="1 19">Cell membrane</location>
        <topology evidence="1 19">Single-pass type I membrane protein</topology>
    </subcellularLocation>
</comment>
<evidence type="ECO:0000256" key="10">
    <source>
        <dbReference type="ARBA" id="ARBA00022837"/>
    </source>
</evidence>
<evidence type="ECO:0000256" key="15">
    <source>
        <dbReference type="ARBA" id="ARBA00023136"/>
    </source>
</evidence>
<feature type="disulfide bond" evidence="18">
    <location>
        <begin position="629"/>
        <end position="677"/>
    </location>
</feature>
<keyword evidence="16 18" id="KW-1015">Disulfide bond</keyword>
<dbReference type="FunFam" id="3.40.50.410:FF:000002">
    <property type="entry name" value="Integrin beta"/>
    <property type="match status" value="1"/>
</dbReference>
<sequence>MEPADRWSACKVALAALLLLCAVGAGTGSNNVCISGHAHLCRECLLLHPDCAWCAMKEYPSGNSRCDLLANLVENGCPQESLEKSSSHVRVEQSNPLSDTGSGSDKQITQLTPQKITLTMMTGAPAKFQLKVRQVEDYPVDLYYLMDLSMSMRDDLDTIRNLGTDLSREMAKLTSNFRLGFGSFIDKPVSPFVQMFTDPEHAKNPCQLRTKPPFSCPSTYGYHHVLPLTNEVNKFNEEVQKQEVSPNRDAPEGGMDAILQATVCKEQIGWRREASHLLVFTTDDHSHFALDGRLAGIVQPSDGLCHLDSSNVYVMTDSMDYPSIALVSEKLSENNINLIFAVTKEFKEIYTNYTELIPGTTVEVLTANSNNIIQLIVSSYKSLRSKVELEVWDQPEELSVSFSAICQDGNPQPGQKKCTDLNVGDTASFDITVEARGCPSQPVERMLKIKPVGFKDALEVRVLLSCGCACEKSATSNSTECNEQGKSECGVCLCQEGRLGSTCECSAEGPVDGSSGGSANATGGDSGPLLCGPLLPNQPVCGGRGECVCGVCVCYTSEYGKIYGKQCECDSFSCGRHRDQLCGGHGDCNCGECRCHVDWSGDLCNCTTRMDSCESSDGLLCSGRGDCTCGRCMCTTAGSSGDTCERCLTCTDVCTTRRPCVECKIYKVGKYANETDCFKFCKIPITSVDTLGNDSSAISCSYKDENDCDVQFTYMEDTFGKSSIAVLNHLVCPAGPNMLAVILGVAAGILLIGLAMLLIWKLLISMHDRREFARFEEEKLHARWDSGQNPLYKNTVTTFKNVAYKGTGAE</sequence>
<dbReference type="Pfam" id="PF17205">
    <property type="entry name" value="PSI_integrin"/>
    <property type="match status" value="1"/>
</dbReference>
<accession>A0AAJ7SNN6</accession>
<evidence type="ECO:0000256" key="22">
    <source>
        <dbReference type="SAM" id="SignalP"/>
    </source>
</evidence>
<keyword evidence="10" id="KW-0106">Calcium</keyword>
<dbReference type="GO" id="GO:0008305">
    <property type="term" value="C:integrin complex"/>
    <property type="evidence" value="ECO:0007669"/>
    <property type="project" value="TreeGrafter"/>
</dbReference>
<dbReference type="Pfam" id="PF07965">
    <property type="entry name" value="Integrin_B_tail"/>
    <property type="match status" value="1"/>
</dbReference>
<dbReference type="GO" id="GO:0033627">
    <property type="term" value="P:cell adhesion mediated by integrin"/>
    <property type="evidence" value="ECO:0007669"/>
    <property type="project" value="TreeGrafter"/>
</dbReference>
<evidence type="ECO:0000256" key="20">
    <source>
        <dbReference type="SAM" id="MobiDB-lite"/>
    </source>
</evidence>
<evidence type="ECO:0000256" key="8">
    <source>
        <dbReference type="ARBA" id="ARBA00022729"/>
    </source>
</evidence>
<dbReference type="Gene3D" id="4.10.1240.30">
    <property type="match status" value="1"/>
</dbReference>
<keyword evidence="8 22" id="KW-0732">Signal</keyword>
<evidence type="ECO:0000256" key="13">
    <source>
        <dbReference type="ARBA" id="ARBA00022989"/>
    </source>
</evidence>
<evidence type="ECO:0000256" key="2">
    <source>
        <dbReference type="ARBA" id="ARBA00007449"/>
    </source>
</evidence>
<evidence type="ECO:0000256" key="21">
    <source>
        <dbReference type="SAM" id="Phobius"/>
    </source>
</evidence>
<feature type="signal peptide" evidence="22">
    <location>
        <begin position="1"/>
        <end position="28"/>
    </location>
</feature>
<feature type="disulfide bond" evidence="18">
    <location>
        <begin position="406"/>
        <end position="418"/>
    </location>
</feature>
<dbReference type="SMART" id="SM01241">
    <property type="entry name" value="Integrin_b_cyt"/>
    <property type="match status" value="1"/>
</dbReference>
<keyword evidence="17" id="KW-0325">Glycoprotein</keyword>
<dbReference type="Gene3D" id="2.60.40.1510">
    <property type="entry name" value="ntegrin, alpha v. Chain A, domain 3"/>
    <property type="match status" value="1"/>
</dbReference>